<evidence type="ECO:0000313" key="2">
    <source>
        <dbReference type="Proteomes" id="UP000788993"/>
    </source>
</evidence>
<reference evidence="1" key="1">
    <citation type="journal article" date="2021" name="Open Biol.">
        <title>Shared evolutionary footprints suggest mitochondrial oxidative damage underlies multiple complex I losses in fungi.</title>
        <authorList>
            <person name="Schikora-Tamarit M.A."/>
            <person name="Marcet-Houben M."/>
            <person name="Nosek J."/>
            <person name="Gabaldon T."/>
        </authorList>
    </citation>
    <scope>NUCLEOTIDE SEQUENCE</scope>
    <source>
        <strain evidence="1">NCAIM Y.01608</strain>
    </source>
</reference>
<dbReference type="EMBL" id="JAEUBD010000108">
    <property type="protein sequence ID" value="KAH3677379.1"/>
    <property type="molecule type" value="Genomic_DNA"/>
</dbReference>
<reference evidence="1" key="2">
    <citation type="submission" date="2021-01" db="EMBL/GenBank/DDBJ databases">
        <authorList>
            <person name="Schikora-Tamarit M.A."/>
        </authorList>
    </citation>
    <scope>NUCLEOTIDE SEQUENCE</scope>
    <source>
        <strain evidence="1">NCAIM Y.01608</strain>
    </source>
</reference>
<dbReference type="Proteomes" id="UP000788993">
    <property type="component" value="Unassembled WGS sequence"/>
</dbReference>
<dbReference type="AlphaFoldDB" id="A0A9P8PU07"/>
<keyword evidence="2" id="KW-1185">Reference proteome</keyword>
<accession>A0A9P8PU07</accession>
<sequence length="79" mass="8816">MSVSLRLEKADEGNEYTKKSPRVAFTSGRSSTVKMLEYTSISKSKKTWLPYTSVTVTLTSWLLSWSSGTSPVSRLFESS</sequence>
<gene>
    <name evidence="1" type="ORF">OGATHE_000853</name>
</gene>
<organism evidence="1 2">
    <name type="scientific">Ogataea polymorpha</name>
    <dbReference type="NCBI Taxonomy" id="460523"/>
    <lineage>
        <taxon>Eukaryota</taxon>
        <taxon>Fungi</taxon>
        <taxon>Dikarya</taxon>
        <taxon>Ascomycota</taxon>
        <taxon>Saccharomycotina</taxon>
        <taxon>Pichiomycetes</taxon>
        <taxon>Pichiales</taxon>
        <taxon>Pichiaceae</taxon>
        <taxon>Ogataea</taxon>
    </lineage>
</organism>
<name>A0A9P8PU07_9ASCO</name>
<comment type="caution">
    <text evidence="1">The sequence shown here is derived from an EMBL/GenBank/DDBJ whole genome shotgun (WGS) entry which is preliminary data.</text>
</comment>
<protein>
    <submittedName>
        <fullName evidence="1">Uncharacterized protein</fullName>
    </submittedName>
</protein>
<evidence type="ECO:0000313" key="1">
    <source>
        <dbReference type="EMBL" id="KAH3677379.1"/>
    </source>
</evidence>
<proteinExistence type="predicted"/>